<dbReference type="Pfam" id="PF02518">
    <property type="entry name" value="HATPase_c"/>
    <property type="match status" value="1"/>
</dbReference>
<comment type="subcellular location">
    <subcellularLocation>
        <location evidence="2">Cell membrane</location>
        <topology evidence="2">Multi-pass membrane protein</topology>
    </subcellularLocation>
</comment>
<dbReference type="SMART" id="SM00387">
    <property type="entry name" value="HATPase_c"/>
    <property type="match status" value="1"/>
</dbReference>
<dbReference type="SMART" id="SM00388">
    <property type="entry name" value="HisKA"/>
    <property type="match status" value="1"/>
</dbReference>
<evidence type="ECO:0000256" key="10">
    <source>
        <dbReference type="SAM" id="Phobius"/>
    </source>
</evidence>
<keyword evidence="8 12" id="KW-0418">Kinase</keyword>
<dbReference type="EMBL" id="QEWQ01000004">
    <property type="protein sequence ID" value="PWD80948.1"/>
    <property type="molecule type" value="Genomic_DNA"/>
</dbReference>
<comment type="caution">
    <text evidence="12">The sequence shown here is derived from an EMBL/GenBank/DDBJ whole genome shotgun (WGS) entry which is preliminary data.</text>
</comment>
<proteinExistence type="predicted"/>
<keyword evidence="7" id="KW-0547">Nucleotide-binding</keyword>
<reference evidence="13" key="1">
    <citation type="submission" date="2018-05" db="EMBL/GenBank/DDBJ databases">
        <title>Ignatzschineria dubaiensis sp. nov., isolated from necrotic foot tissues of dromedaries (Camelus dromedarius) and associated maggots in Dubai, United Arab Emirates.</title>
        <authorList>
            <person name="Tsang C.C."/>
            <person name="Tang J.Y.M."/>
            <person name="Fong J.Y.H."/>
            <person name="Kinne J."/>
            <person name="Lee H.H."/>
            <person name="Joseph M."/>
            <person name="Jose S."/>
            <person name="Schuster R.K."/>
            <person name="Tang Y."/>
            <person name="Sivakumar S."/>
            <person name="Chen J.H.K."/>
            <person name="Teng J.L.L."/>
            <person name="Lau S.K.P."/>
            <person name="Wernery U."/>
            <person name="Woo P.C.Y."/>
        </authorList>
    </citation>
    <scope>NUCLEOTIDE SEQUENCE [LARGE SCALE GENOMIC DNA]</scope>
    <source>
        <strain evidence="13">KCTC 22644</strain>
    </source>
</reference>
<evidence type="ECO:0000256" key="1">
    <source>
        <dbReference type="ARBA" id="ARBA00000085"/>
    </source>
</evidence>
<organism evidence="12 13">
    <name type="scientific">Ignatzschineria ureiclastica</name>
    <dbReference type="NCBI Taxonomy" id="472582"/>
    <lineage>
        <taxon>Bacteria</taxon>
        <taxon>Pseudomonadati</taxon>
        <taxon>Pseudomonadota</taxon>
        <taxon>Gammaproteobacteria</taxon>
        <taxon>Cardiobacteriales</taxon>
        <taxon>Ignatzschineriaceae</taxon>
        <taxon>Ignatzschineria</taxon>
    </lineage>
</organism>
<dbReference type="PRINTS" id="PR00344">
    <property type="entry name" value="BCTRLSENSOR"/>
</dbReference>
<name>A0A2U2AE58_9GAMM</name>
<evidence type="ECO:0000256" key="2">
    <source>
        <dbReference type="ARBA" id="ARBA00004651"/>
    </source>
</evidence>
<dbReference type="OrthoDB" id="9804645at2"/>
<dbReference type="EC" id="2.7.13.3" evidence="3"/>
<dbReference type="InterPro" id="IPR003594">
    <property type="entry name" value="HATPase_dom"/>
</dbReference>
<dbReference type="GO" id="GO:0005524">
    <property type="term" value="F:ATP binding"/>
    <property type="evidence" value="ECO:0007669"/>
    <property type="project" value="UniProtKB-KW"/>
</dbReference>
<keyword evidence="10" id="KW-1133">Transmembrane helix</keyword>
<dbReference type="Gene3D" id="1.10.287.130">
    <property type="match status" value="1"/>
</dbReference>
<gene>
    <name evidence="12" type="ORF">DC083_07550</name>
</gene>
<dbReference type="PANTHER" id="PTHR44936:SF10">
    <property type="entry name" value="SENSOR PROTEIN RSTB"/>
    <property type="match status" value="1"/>
</dbReference>
<evidence type="ECO:0000259" key="11">
    <source>
        <dbReference type="PROSITE" id="PS50109"/>
    </source>
</evidence>
<keyword evidence="4" id="KW-1003">Cell membrane</keyword>
<evidence type="ECO:0000256" key="6">
    <source>
        <dbReference type="ARBA" id="ARBA00022679"/>
    </source>
</evidence>
<evidence type="ECO:0000256" key="3">
    <source>
        <dbReference type="ARBA" id="ARBA00012438"/>
    </source>
</evidence>
<dbReference type="Gene3D" id="3.30.565.10">
    <property type="entry name" value="Histidine kinase-like ATPase, C-terminal domain"/>
    <property type="match status" value="1"/>
</dbReference>
<accession>A0A2U2AE58</accession>
<dbReference type="Pfam" id="PF00512">
    <property type="entry name" value="HisKA"/>
    <property type="match status" value="1"/>
</dbReference>
<keyword evidence="13" id="KW-1185">Reference proteome</keyword>
<sequence length="453" mass="51120">MSQPIHPSHHQAKDYPKQPSLTSRVILYLGIMLVAQSIIVYGALHIFVALPQTWTGLSEDYQFYQEMLGESAKLLTEQFNGDPIHDEALVDKISERFKFAVEILPLDTTLPPDIDAQFQEDHLAYDDRLNTIYLRFGPDQQLLQIGPLANNDILDADTSALLLFILICSLVSAIVFVCFLFLALLPLWRDAMRLRATADQLSIGNLSSRTPKANSWLFKTLTEVVNTMANRLNQQMRDSKLIFHAMAHELRTPIARLRFGLTMMDEANTIEAMKRQLPGIHHDLEELEALINTSLNFFKMQQQEILPNKTPVDLQNWASHVIHSLMPMKPIEVTLEEHIENTTFSIDQKLATLALNNLLLNAYKYTASKVALSMSVLDEALYIKVSDDGAGIPPEAYEEIFKPFSRLDNSRTRETGGHGLGLAYVALIAESHQGCIRVGRSQWNGAELTLILR</sequence>
<dbReference type="InterPro" id="IPR036097">
    <property type="entry name" value="HisK_dim/P_sf"/>
</dbReference>
<feature type="domain" description="Histidine kinase" evidence="11">
    <location>
        <begin position="245"/>
        <end position="453"/>
    </location>
</feature>
<dbReference type="InterPro" id="IPR004358">
    <property type="entry name" value="Sig_transdc_His_kin-like_C"/>
</dbReference>
<dbReference type="RefSeq" id="WP_109189598.1">
    <property type="nucleotide sequence ID" value="NZ_BMYA01000002.1"/>
</dbReference>
<evidence type="ECO:0000256" key="9">
    <source>
        <dbReference type="ARBA" id="ARBA00022840"/>
    </source>
</evidence>
<evidence type="ECO:0000256" key="4">
    <source>
        <dbReference type="ARBA" id="ARBA00022475"/>
    </source>
</evidence>
<protein>
    <recommendedName>
        <fullName evidence="3">histidine kinase</fullName>
        <ecNumber evidence="3">2.7.13.3</ecNumber>
    </recommendedName>
</protein>
<dbReference type="InterPro" id="IPR050980">
    <property type="entry name" value="2C_sensor_his_kinase"/>
</dbReference>
<evidence type="ECO:0000313" key="13">
    <source>
        <dbReference type="Proteomes" id="UP000245020"/>
    </source>
</evidence>
<comment type="catalytic activity">
    <reaction evidence="1">
        <text>ATP + protein L-histidine = ADP + protein N-phospho-L-histidine.</text>
        <dbReference type="EC" id="2.7.13.3"/>
    </reaction>
</comment>
<feature type="transmembrane region" description="Helical" evidence="10">
    <location>
        <begin position="25"/>
        <end position="48"/>
    </location>
</feature>
<dbReference type="CDD" id="cd00082">
    <property type="entry name" value="HisKA"/>
    <property type="match status" value="1"/>
</dbReference>
<dbReference type="PANTHER" id="PTHR44936">
    <property type="entry name" value="SENSOR PROTEIN CREC"/>
    <property type="match status" value="1"/>
</dbReference>
<dbReference type="InterPro" id="IPR036890">
    <property type="entry name" value="HATPase_C_sf"/>
</dbReference>
<feature type="transmembrane region" description="Helical" evidence="10">
    <location>
        <begin position="160"/>
        <end position="185"/>
    </location>
</feature>
<evidence type="ECO:0000256" key="5">
    <source>
        <dbReference type="ARBA" id="ARBA00022553"/>
    </source>
</evidence>
<dbReference type="GO" id="GO:0000155">
    <property type="term" value="F:phosphorelay sensor kinase activity"/>
    <property type="evidence" value="ECO:0007669"/>
    <property type="project" value="InterPro"/>
</dbReference>
<keyword evidence="10" id="KW-0472">Membrane</keyword>
<keyword evidence="6" id="KW-0808">Transferase</keyword>
<dbReference type="Proteomes" id="UP000245020">
    <property type="component" value="Unassembled WGS sequence"/>
</dbReference>
<evidence type="ECO:0000313" key="12">
    <source>
        <dbReference type="EMBL" id="PWD80948.1"/>
    </source>
</evidence>
<dbReference type="SUPFAM" id="SSF47384">
    <property type="entry name" value="Homodimeric domain of signal transducing histidine kinase"/>
    <property type="match status" value="1"/>
</dbReference>
<dbReference type="SUPFAM" id="SSF55874">
    <property type="entry name" value="ATPase domain of HSP90 chaperone/DNA topoisomerase II/histidine kinase"/>
    <property type="match status" value="1"/>
</dbReference>
<dbReference type="InterPro" id="IPR003661">
    <property type="entry name" value="HisK_dim/P_dom"/>
</dbReference>
<dbReference type="PROSITE" id="PS50109">
    <property type="entry name" value="HIS_KIN"/>
    <property type="match status" value="1"/>
</dbReference>
<keyword evidence="9" id="KW-0067">ATP-binding</keyword>
<keyword evidence="10" id="KW-0812">Transmembrane</keyword>
<dbReference type="InterPro" id="IPR005467">
    <property type="entry name" value="His_kinase_dom"/>
</dbReference>
<evidence type="ECO:0000256" key="7">
    <source>
        <dbReference type="ARBA" id="ARBA00022741"/>
    </source>
</evidence>
<evidence type="ECO:0000256" key="8">
    <source>
        <dbReference type="ARBA" id="ARBA00022777"/>
    </source>
</evidence>
<dbReference type="AlphaFoldDB" id="A0A2U2AE58"/>
<dbReference type="GO" id="GO:0005886">
    <property type="term" value="C:plasma membrane"/>
    <property type="evidence" value="ECO:0007669"/>
    <property type="project" value="UniProtKB-SubCell"/>
</dbReference>
<keyword evidence="5" id="KW-0597">Phosphoprotein</keyword>